<accession>A0A344PGY3</accession>
<organism evidence="6 7">
    <name type="scientific">Paracoccus suum</name>
    <dbReference type="NCBI Taxonomy" id="2259340"/>
    <lineage>
        <taxon>Bacteria</taxon>
        <taxon>Pseudomonadati</taxon>
        <taxon>Pseudomonadota</taxon>
        <taxon>Alphaproteobacteria</taxon>
        <taxon>Rhodobacterales</taxon>
        <taxon>Paracoccaceae</taxon>
        <taxon>Paracoccus</taxon>
    </lineage>
</organism>
<proteinExistence type="predicted"/>
<dbReference type="OrthoDB" id="7210610at2"/>
<dbReference type="GO" id="GO:0008168">
    <property type="term" value="F:methyltransferase activity"/>
    <property type="evidence" value="ECO:0007669"/>
    <property type="project" value="UniProtKB-KW"/>
</dbReference>
<protein>
    <submittedName>
        <fullName evidence="6">Isoprenylcysteine carboxylmethyltransferase family protein</fullName>
    </submittedName>
</protein>
<comment type="subcellular location">
    <subcellularLocation>
        <location evidence="1">Endomembrane system</location>
        <topology evidence="1">Multi-pass membrane protein</topology>
    </subcellularLocation>
</comment>
<keyword evidence="2 5" id="KW-0812">Transmembrane</keyword>
<dbReference type="InterPro" id="IPR007318">
    <property type="entry name" value="Phopholipid_MeTrfase"/>
</dbReference>
<dbReference type="GO" id="GO:0012505">
    <property type="term" value="C:endomembrane system"/>
    <property type="evidence" value="ECO:0007669"/>
    <property type="project" value="UniProtKB-SubCell"/>
</dbReference>
<dbReference type="Gene3D" id="1.20.120.1630">
    <property type="match status" value="1"/>
</dbReference>
<dbReference type="EMBL" id="CP030918">
    <property type="protein sequence ID" value="AXC48638.1"/>
    <property type="molecule type" value="Genomic_DNA"/>
</dbReference>
<evidence type="ECO:0000256" key="3">
    <source>
        <dbReference type="ARBA" id="ARBA00022989"/>
    </source>
</evidence>
<dbReference type="AlphaFoldDB" id="A0A344PGY3"/>
<gene>
    <name evidence="6" type="ORF">DRW48_02070</name>
</gene>
<reference evidence="7" key="1">
    <citation type="submission" date="2018-07" db="EMBL/GenBank/DDBJ databases">
        <title>Genome sequencing of Paracoccus sp. SC2-6.</title>
        <authorList>
            <person name="Heo J."/>
            <person name="Kim S.-J."/>
            <person name="Kwon S.-W."/>
        </authorList>
    </citation>
    <scope>NUCLEOTIDE SEQUENCE [LARGE SCALE GENOMIC DNA]</scope>
    <source>
        <strain evidence="7">SC2-6</strain>
    </source>
</reference>
<feature type="transmembrane region" description="Helical" evidence="5">
    <location>
        <begin position="21"/>
        <end position="42"/>
    </location>
</feature>
<evidence type="ECO:0000256" key="4">
    <source>
        <dbReference type="ARBA" id="ARBA00023136"/>
    </source>
</evidence>
<evidence type="ECO:0000313" key="6">
    <source>
        <dbReference type="EMBL" id="AXC48638.1"/>
    </source>
</evidence>
<keyword evidence="7" id="KW-1185">Reference proteome</keyword>
<feature type="transmembrane region" description="Helical" evidence="5">
    <location>
        <begin position="92"/>
        <end position="125"/>
    </location>
</feature>
<dbReference type="RefSeq" id="WP_114074957.1">
    <property type="nucleotide sequence ID" value="NZ_CP030918.1"/>
</dbReference>
<dbReference type="PANTHER" id="PTHR43847:SF1">
    <property type="entry name" value="BLL3993 PROTEIN"/>
    <property type="match status" value="1"/>
</dbReference>
<name>A0A344PGY3_9RHOB</name>
<dbReference type="InterPro" id="IPR052527">
    <property type="entry name" value="Metal_cation-efflux_comp"/>
</dbReference>
<evidence type="ECO:0000313" key="7">
    <source>
        <dbReference type="Proteomes" id="UP000252023"/>
    </source>
</evidence>
<evidence type="ECO:0000256" key="5">
    <source>
        <dbReference type="SAM" id="Phobius"/>
    </source>
</evidence>
<feature type="transmembrane region" description="Helical" evidence="5">
    <location>
        <begin position="180"/>
        <end position="204"/>
    </location>
</feature>
<dbReference type="Proteomes" id="UP000252023">
    <property type="component" value="Chromosome"/>
</dbReference>
<dbReference type="GO" id="GO:0032259">
    <property type="term" value="P:methylation"/>
    <property type="evidence" value="ECO:0007669"/>
    <property type="project" value="UniProtKB-KW"/>
</dbReference>
<keyword evidence="6" id="KW-0808">Transferase</keyword>
<dbReference type="Pfam" id="PF04191">
    <property type="entry name" value="PEMT"/>
    <property type="match status" value="1"/>
</dbReference>
<dbReference type="PANTHER" id="PTHR43847">
    <property type="entry name" value="BLL3993 PROTEIN"/>
    <property type="match status" value="1"/>
</dbReference>
<sequence>MSVTADSNHTITPANQRLRIAVLRILFVLAALPILLGVPVWHGAALSLVHTLGTLTIIAAVLGRFWAILYIGGRKNATVMQDGPYSLCRHPLYSFSIIGVVGFGLALGSVVLAVALGALAAAVLWLTARREERFLRAAFGPAYDAYAAHVPRLMPRLSNFHTPPRITVDLSVLRRNLADALVFLTAIPLAAAIQAMHAAGYGAAFRLW</sequence>
<keyword evidence="4 5" id="KW-0472">Membrane</keyword>
<feature type="transmembrane region" description="Helical" evidence="5">
    <location>
        <begin position="48"/>
        <end position="71"/>
    </location>
</feature>
<keyword evidence="6" id="KW-0489">Methyltransferase</keyword>
<dbReference type="KEGG" id="pars:DRW48_02070"/>
<evidence type="ECO:0000256" key="2">
    <source>
        <dbReference type="ARBA" id="ARBA00022692"/>
    </source>
</evidence>
<keyword evidence="3 5" id="KW-1133">Transmembrane helix</keyword>
<evidence type="ECO:0000256" key="1">
    <source>
        <dbReference type="ARBA" id="ARBA00004127"/>
    </source>
</evidence>